<gene>
    <name evidence="1" type="ORF">ACFFUQ_07585</name>
</gene>
<keyword evidence="2" id="KW-1185">Reference proteome</keyword>
<dbReference type="Proteomes" id="UP001589589">
    <property type="component" value="Unassembled WGS sequence"/>
</dbReference>
<dbReference type="RefSeq" id="WP_290262299.1">
    <property type="nucleotide sequence ID" value="NZ_JAUFQQ010000003.1"/>
</dbReference>
<sequence length="165" mass="19890">MNTYELKNNLTKVPYDKSVYKNKINFDKELLKVVDTSVVYEEFSVKYNILKRLDSHIENRFYGVYRFYSNGYLNLFYLDRQLSQSVNDFNPDYNGYRGVYYKEEGKIKSDLFSIINDWGWAGRIKETYSFVGDTLIVKNDKPRSNTYKYVKRKLPIEYLKYKADW</sequence>
<dbReference type="EMBL" id="JBHMEX010000026">
    <property type="protein sequence ID" value="MFB9063883.1"/>
    <property type="molecule type" value="Genomic_DNA"/>
</dbReference>
<proteinExistence type="predicted"/>
<organism evidence="1 2">
    <name type="scientific">Flavobacterium branchiarum</name>
    <dbReference type="NCBI Taxonomy" id="1114870"/>
    <lineage>
        <taxon>Bacteria</taxon>
        <taxon>Pseudomonadati</taxon>
        <taxon>Bacteroidota</taxon>
        <taxon>Flavobacteriia</taxon>
        <taxon>Flavobacteriales</taxon>
        <taxon>Flavobacteriaceae</taxon>
        <taxon>Flavobacterium</taxon>
    </lineage>
</organism>
<name>A0ABV5FK00_9FLAO</name>
<evidence type="ECO:0000313" key="1">
    <source>
        <dbReference type="EMBL" id="MFB9063883.1"/>
    </source>
</evidence>
<accession>A0ABV5FK00</accession>
<evidence type="ECO:0000313" key="2">
    <source>
        <dbReference type="Proteomes" id="UP001589589"/>
    </source>
</evidence>
<reference evidence="1 2" key="1">
    <citation type="submission" date="2024-09" db="EMBL/GenBank/DDBJ databases">
        <authorList>
            <person name="Sun Q."/>
            <person name="Mori K."/>
        </authorList>
    </citation>
    <scope>NUCLEOTIDE SEQUENCE [LARGE SCALE GENOMIC DNA]</scope>
    <source>
        <strain evidence="1 2">CECT 7908</strain>
    </source>
</reference>
<protein>
    <submittedName>
        <fullName evidence="1">Uncharacterized protein</fullName>
    </submittedName>
</protein>
<comment type="caution">
    <text evidence="1">The sequence shown here is derived from an EMBL/GenBank/DDBJ whole genome shotgun (WGS) entry which is preliminary data.</text>
</comment>